<reference evidence="1" key="2">
    <citation type="submission" date="2021-03" db="UniProtKB">
        <authorList>
            <consortium name="EnsemblPlants"/>
        </authorList>
    </citation>
    <scope>IDENTIFICATION</scope>
</reference>
<dbReference type="Proteomes" id="UP000596660">
    <property type="component" value="Unplaced"/>
</dbReference>
<dbReference type="InterPro" id="IPR002347">
    <property type="entry name" value="SDR_fam"/>
</dbReference>
<dbReference type="EnsemblPlants" id="AUR62003424-RA">
    <property type="protein sequence ID" value="AUR62003424-RA:cds"/>
    <property type="gene ID" value="AUR62003424"/>
</dbReference>
<dbReference type="InterPro" id="IPR036291">
    <property type="entry name" value="NAD(P)-bd_dom_sf"/>
</dbReference>
<dbReference type="CDD" id="cd05233">
    <property type="entry name" value="SDR_c"/>
    <property type="match status" value="1"/>
</dbReference>
<sequence>MENSGKRVLLTSNGDDVSVNIAYNLAKQGCRLVLMGDEGCLRNIGDRIADSIKDKNAIEVVGLDMEDDREAVFHGAVEKACNFLGKLDAFVNCYAYEGKMQDPLKMAEDDFKKTLKVNFMAVWFFVKAVGIKMRDQRTGGSIVLLTSIIGAERGLYKGAAAYGSCLAGINQLVRGHLAALSMAWQGEVLMGTLFPVYPDTPHLCHAVGSLWPIMAMEIGTHQIRVNGISRGLYIQDEYPTSVGKERAERLVKDAAPLQRWLDPKKDLASTVSYLISDGSRYMTGTTVFVDGGQSLTRPRMRSYM</sequence>
<dbReference type="AlphaFoldDB" id="A0A803KWL6"/>
<evidence type="ECO:0000313" key="1">
    <source>
        <dbReference type="EnsemblPlants" id="AUR62003424-RA:cds"/>
    </source>
</evidence>
<dbReference type="Gene3D" id="3.40.50.720">
    <property type="entry name" value="NAD(P)-binding Rossmann-like Domain"/>
    <property type="match status" value="1"/>
</dbReference>
<accession>A0A803KWL6</accession>
<name>A0A803KWL6_CHEQI</name>
<dbReference type="PANTHER" id="PTHR44375">
    <property type="entry name" value="BETA-KETOACYL-ACP REDUCTASE-LIKE PROTEIN-RELATED"/>
    <property type="match status" value="1"/>
</dbReference>
<reference evidence="1" key="1">
    <citation type="journal article" date="2017" name="Nature">
        <title>The genome of Chenopodium quinoa.</title>
        <authorList>
            <person name="Jarvis D.E."/>
            <person name="Ho Y.S."/>
            <person name="Lightfoot D.J."/>
            <person name="Schmoeckel S.M."/>
            <person name="Li B."/>
            <person name="Borm T.J.A."/>
            <person name="Ohyanagi H."/>
            <person name="Mineta K."/>
            <person name="Michell C.T."/>
            <person name="Saber N."/>
            <person name="Kharbatia N.M."/>
            <person name="Rupper R.R."/>
            <person name="Sharp A.R."/>
            <person name="Dally N."/>
            <person name="Boughton B.A."/>
            <person name="Woo Y.H."/>
            <person name="Gao G."/>
            <person name="Schijlen E.G.W.M."/>
            <person name="Guo X."/>
            <person name="Momin A.A."/>
            <person name="Negrao S."/>
            <person name="Al-Babili S."/>
            <person name="Gehring C."/>
            <person name="Roessner U."/>
            <person name="Jung C."/>
            <person name="Murphy K."/>
            <person name="Arold S.T."/>
            <person name="Gojobori T."/>
            <person name="van der Linden C.G."/>
            <person name="van Loo E.N."/>
            <person name="Jellen E.N."/>
            <person name="Maughan P.J."/>
            <person name="Tester M."/>
        </authorList>
    </citation>
    <scope>NUCLEOTIDE SEQUENCE [LARGE SCALE GENOMIC DNA]</scope>
    <source>
        <strain evidence="1">cv. PI 614886</strain>
    </source>
</reference>
<dbReference type="Gramene" id="AUR62003424-RA">
    <property type="protein sequence ID" value="AUR62003424-RA:cds"/>
    <property type="gene ID" value="AUR62003424"/>
</dbReference>
<evidence type="ECO:0000313" key="2">
    <source>
        <dbReference type="Proteomes" id="UP000596660"/>
    </source>
</evidence>
<dbReference type="Pfam" id="PF13561">
    <property type="entry name" value="adh_short_C2"/>
    <property type="match status" value="2"/>
</dbReference>
<dbReference type="SUPFAM" id="SSF51735">
    <property type="entry name" value="NAD(P)-binding Rossmann-fold domains"/>
    <property type="match status" value="1"/>
</dbReference>
<dbReference type="PANTHER" id="PTHR44375:SF6">
    <property type="entry name" value="F28J7.36 PROTEIN"/>
    <property type="match status" value="1"/>
</dbReference>
<dbReference type="OMA" id="DEYPRAM"/>
<proteinExistence type="predicted"/>
<keyword evidence="2" id="KW-1185">Reference proteome</keyword>
<protein>
    <submittedName>
        <fullName evidence="1">Uncharacterized protein</fullName>
    </submittedName>
</protein>
<organism evidence="1 2">
    <name type="scientific">Chenopodium quinoa</name>
    <name type="common">Quinoa</name>
    <dbReference type="NCBI Taxonomy" id="63459"/>
    <lineage>
        <taxon>Eukaryota</taxon>
        <taxon>Viridiplantae</taxon>
        <taxon>Streptophyta</taxon>
        <taxon>Embryophyta</taxon>
        <taxon>Tracheophyta</taxon>
        <taxon>Spermatophyta</taxon>
        <taxon>Magnoliopsida</taxon>
        <taxon>eudicotyledons</taxon>
        <taxon>Gunneridae</taxon>
        <taxon>Pentapetalae</taxon>
        <taxon>Caryophyllales</taxon>
        <taxon>Chenopodiaceae</taxon>
        <taxon>Chenopodioideae</taxon>
        <taxon>Atripliceae</taxon>
        <taxon>Chenopodium</taxon>
    </lineage>
</organism>